<evidence type="ECO:0008006" key="4">
    <source>
        <dbReference type="Google" id="ProtNLM"/>
    </source>
</evidence>
<proteinExistence type="predicted"/>
<organism evidence="2 3">
    <name type="scientific">Perkinsus olseni</name>
    <name type="common">Perkinsus atlanticus</name>
    <dbReference type="NCBI Taxonomy" id="32597"/>
    <lineage>
        <taxon>Eukaryota</taxon>
        <taxon>Sar</taxon>
        <taxon>Alveolata</taxon>
        <taxon>Perkinsozoa</taxon>
        <taxon>Perkinsea</taxon>
        <taxon>Perkinsida</taxon>
        <taxon>Perkinsidae</taxon>
        <taxon>Perkinsus</taxon>
    </lineage>
</organism>
<dbReference type="PANTHER" id="PTHR22708:SF0">
    <property type="entry name" value="LEUCINE-RICH REPEAT-CONTAINING PROTEIN 56"/>
    <property type="match status" value="1"/>
</dbReference>
<dbReference type="Gene3D" id="3.80.10.10">
    <property type="entry name" value="Ribonuclease Inhibitor"/>
    <property type="match status" value="1"/>
</dbReference>
<protein>
    <recommendedName>
        <fullName evidence="4">Leucine rich repeat containing 56</fullName>
    </recommendedName>
</protein>
<feature type="region of interest" description="Disordered" evidence="1">
    <location>
        <begin position="1"/>
        <end position="95"/>
    </location>
</feature>
<dbReference type="EMBL" id="JABANO010011403">
    <property type="protein sequence ID" value="KAF4743537.1"/>
    <property type="molecule type" value="Genomic_DNA"/>
</dbReference>
<accession>A0A7J6TFC0</accession>
<feature type="non-terminal residue" evidence="2">
    <location>
        <position position="1"/>
    </location>
</feature>
<dbReference type="InterPro" id="IPR032675">
    <property type="entry name" value="LRR_dom_sf"/>
</dbReference>
<evidence type="ECO:0000313" key="3">
    <source>
        <dbReference type="Proteomes" id="UP000553632"/>
    </source>
</evidence>
<evidence type="ECO:0000256" key="1">
    <source>
        <dbReference type="SAM" id="MobiDB-lite"/>
    </source>
</evidence>
<dbReference type="PANTHER" id="PTHR22708">
    <property type="entry name" value="LEUCINE-RICH REPEAT-CONTAINING PROTEIN 56"/>
    <property type="match status" value="1"/>
</dbReference>
<dbReference type="InterPro" id="IPR040091">
    <property type="entry name" value="LRRC56"/>
</dbReference>
<feature type="region of interest" description="Disordered" evidence="1">
    <location>
        <begin position="453"/>
        <end position="483"/>
    </location>
</feature>
<keyword evidence="3" id="KW-1185">Reference proteome</keyword>
<comment type="caution">
    <text evidence="2">The sequence shown here is derived from an EMBL/GenBank/DDBJ whole genome shotgun (WGS) entry which is preliminary data.</text>
</comment>
<sequence length="501" mass="53772">SPSTCRDPSPAEGSPSTCRDPAPAERSPSTRDPAPAEGSPSTCGPTPTEGSPSTGHDPVPAESSSSTCRDPPPAEDSSSAPREHLAPSAPRVLRSPDLGSLHVGMDVVAFFVPEDDAFGTDQQDGGRWYFGRLLSLDEEIPMIVIAPYCRRSDGLPVCDGEEYLAADSYLDHDSPTVIDLRSSFAVVRRITRATLRMLAAEDDAHCPALPPLRCDLVNDVLECMIGDITEDFIRVAVEAHLKEEDTDLDKVTEITMKLNTDAHDISSIGDHLPFLSVLNLAGSYITEARSLGTRLSGLIVLNLSRSHLSDLSGMSSLLPSLQELYLAFNCLTTINGIEWMDSLQIVDLEGNSIPSIDQLSALATCSSVWQLSLEGNPVTRKASLKEILELVPALEVLDDETRVDCVCNTEAMTLTLFDLYRGRRAGSGVTQSGSLTRKVTGAEVREMCPGLDELLTSQPSDEGCSSVSEPADEGSGSEPDELSLVLEETKKRAAGQARSSW</sequence>
<dbReference type="AlphaFoldDB" id="A0A7J6TFC0"/>
<feature type="compositionally biased region" description="Polar residues" evidence="1">
    <location>
        <begin position="39"/>
        <end position="54"/>
    </location>
</feature>
<evidence type="ECO:0000313" key="2">
    <source>
        <dbReference type="EMBL" id="KAF4743537.1"/>
    </source>
</evidence>
<dbReference type="Proteomes" id="UP000553632">
    <property type="component" value="Unassembled WGS sequence"/>
</dbReference>
<name>A0A7J6TFC0_PEROL</name>
<feature type="compositionally biased region" description="Polar residues" evidence="1">
    <location>
        <begin position="455"/>
        <end position="468"/>
    </location>
</feature>
<dbReference type="InterPro" id="IPR001611">
    <property type="entry name" value="Leu-rich_rpt"/>
</dbReference>
<feature type="non-terminal residue" evidence="2">
    <location>
        <position position="501"/>
    </location>
</feature>
<gene>
    <name evidence="2" type="ORF">FOZ63_034024</name>
</gene>
<reference evidence="2 3" key="1">
    <citation type="submission" date="2020-04" db="EMBL/GenBank/DDBJ databases">
        <title>Perkinsus olseni comparative genomics.</title>
        <authorList>
            <person name="Bogema D.R."/>
        </authorList>
    </citation>
    <scope>NUCLEOTIDE SEQUENCE [LARGE SCALE GENOMIC DNA]</scope>
    <source>
        <strain evidence="2 3">ATCC PRA-207</strain>
    </source>
</reference>
<dbReference type="SUPFAM" id="SSF52058">
    <property type="entry name" value="L domain-like"/>
    <property type="match status" value="1"/>
</dbReference>
<dbReference type="PROSITE" id="PS51450">
    <property type="entry name" value="LRR"/>
    <property type="match status" value="2"/>
</dbReference>